<comment type="similarity">
    <text evidence="1">Belongs to the bacterial sugar transferase family.</text>
</comment>
<dbReference type="Pfam" id="PF02397">
    <property type="entry name" value="Bac_transf"/>
    <property type="match status" value="1"/>
</dbReference>
<keyword evidence="2" id="KW-0812">Transmembrane</keyword>
<evidence type="ECO:0000256" key="1">
    <source>
        <dbReference type="ARBA" id="ARBA00006464"/>
    </source>
</evidence>
<feature type="transmembrane region" description="Helical" evidence="2">
    <location>
        <begin position="42"/>
        <end position="69"/>
    </location>
</feature>
<dbReference type="OrthoDB" id="9808602at2"/>
<dbReference type="Proteomes" id="UP000291591">
    <property type="component" value="Unassembled WGS sequence"/>
</dbReference>
<comment type="caution">
    <text evidence="4">The sequence shown here is derived from an EMBL/GenBank/DDBJ whole genome shotgun (WGS) entry which is preliminary data.</text>
</comment>
<organism evidence="4 5">
    <name type="scientific">Pseudonocardia sediminis</name>
    <dbReference type="NCBI Taxonomy" id="1397368"/>
    <lineage>
        <taxon>Bacteria</taxon>
        <taxon>Bacillati</taxon>
        <taxon>Actinomycetota</taxon>
        <taxon>Actinomycetes</taxon>
        <taxon>Pseudonocardiales</taxon>
        <taxon>Pseudonocardiaceae</taxon>
        <taxon>Pseudonocardia</taxon>
    </lineage>
</organism>
<dbReference type="AlphaFoldDB" id="A0A4Q7V581"/>
<gene>
    <name evidence="4" type="ORF">EV383_4845</name>
</gene>
<evidence type="ECO:0000313" key="4">
    <source>
        <dbReference type="EMBL" id="RZT87913.1"/>
    </source>
</evidence>
<accession>A0A4Q7V581</accession>
<dbReference type="PANTHER" id="PTHR30576:SF10">
    <property type="entry name" value="SLL5057 PROTEIN"/>
    <property type="match status" value="1"/>
</dbReference>
<dbReference type="RefSeq" id="WP_130291998.1">
    <property type="nucleotide sequence ID" value="NZ_SHKL01000001.1"/>
</dbReference>
<dbReference type="PANTHER" id="PTHR30576">
    <property type="entry name" value="COLANIC BIOSYNTHESIS UDP-GLUCOSE LIPID CARRIER TRANSFERASE"/>
    <property type="match status" value="1"/>
</dbReference>
<protein>
    <submittedName>
        <fullName evidence="4">Lipopolysaccharide/colanic/teichoic acid biosynthesis glycosyltransferase</fullName>
    </submittedName>
</protein>
<keyword evidence="2" id="KW-1133">Transmembrane helix</keyword>
<keyword evidence="2" id="KW-0472">Membrane</keyword>
<feature type="domain" description="Bacterial sugar transferase" evidence="3">
    <location>
        <begin position="46"/>
        <end position="229"/>
    </location>
</feature>
<keyword evidence="5" id="KW-1185">Reference proteome</keyword>
<evidence type="ECO:0000259" key="3">
    <source>
        <dbReference type="Pfam" id="PF02397"/>
    </source>
</evidence>
<evidence type="ECO:0000313" key="5">
    <source>
        <dbReference type="Proteomes" id="UP000291591"/>
    </source>
</evidence>
<sequence length="235" mass="25155">MSAALTDLVKATEISVPAPRRPVELVTAHVATPTTARRAGRAYAALNAVAALVLILLAAPVLLAVAIAVRLDGGPVLFRQTRVGEDGREFSMLKFRSMCVDAEARLAALMASNEGAGPLFKMTDDPRITRIGRVLRKFSIDELPQLFNVVGGTMALVGPRPALAREVAHYCPLAMRRLEAKPGLTGLWQVSGRSDLSWDESIRLDATYVNTWSPALDLKILARTAGAVLRGGGAY</sequence>
<dbReference type="InterPro" id="IPR003362">
    <property type="entry name" value="Bact_transf"/>
</dbReference>
<keyword evidence="4" id="KW-0808">Transferase</keyword>
<reference evidence="4 5" key="1">
    <citation type="submission" date="2019-02" db="EMBL/GenBank/DDBJ databases">
        <title>Sequencing the genomes of 1000 actinobacteria strains.</title>
        <authorList>
            <person name="Klenk H.-P."/>
        </authorList>
    </citation>
    <scope>NUCLEOTIDE SEQUENCE [LARGE SCALE GENOMIC DNA]</scope>
    <source>
        <strain evidence="4 5">DSM 45779</strain>
    </source>
</reference>
<proteinExistence type="inferred from homology"/>
<evidence type="ECO:0000256" key="2">
    <source>
        <dbReference type="SAM" id="Phobius"/>
    </source>
</evidence>
<dbReference type="EMBL" id="SHKL01000001">
    <property type="protein sequence ID" value="RZT87913.1"/>
    <property type="molecule type" value="Genomic_DNA"/>
</dbReference>
<name>A0A4Q7V581_PSEST</name>
<dbReference type="GO" id="GO:0016780">
    <property type="term" value="F:phosphotransferase activity, for other substituted phosphate groups"/>
    <property type="evidence" value="ECO:0007669"/>
    <property type="project" value="TreeGrafter"/>
</dbReference>